<dbReference type="InterPro" id="IPR036322">
    <property type="entry name" value="WD40_repeat_dom_sf"/>
</dbReference>
<evidence type="ECO:0008006" key="7">
    <source>
        <dbReference type="Google" id="ProtNLM"/>
    </source>
</evidence>
<feature type="repeat" description="WD" evidence="4">
    <location>
        <begin position="213"/>
        <end position="255"/>
    </location>
</feature>
<protein>
    <recommendedName>
        <fullName evidence="7">Periodic tryptophan protein 1-like protein</fullName>
    </recommendedName>
</protein>
<keyword evidence="2 4" id="KW-0853">WD repeat</keyword>
<dbReference type="PROSITE" id="PS50294">
    <property type="entry name" value="WD_REPEATS_REGION"/>
    <property type="match status" value="2"/>
</dbReference>
<dbReference type="PRINTS" id="PR00320">
    <property type="entry name" value="GPROTEINBRPT"/>
</dbReference>
<dbReference type="PROSITE" id="PS50082">
    <property type="entry name" value="WD_REPEATS_2"/>
    <property type="match status" value="2"/>
</dbReference>
<dbReference type="InterPro" id="IPR044285">
    <property type="entry name" value="PWP1"/>
</dbReference>
<evidence type="ECO:0000256" key="2">
    <source>
        <dbReference type="ARBA" id="ARBA00022574"/>
    </source>
</evidence>
<dbReference type="SUPFAM" id="SSF50978">
    <property type="entry name" value="WD40 repeat-like"/>
    <property type="match status" value="1"/>
</dbReference>
<comment type="caution">
    <text evidence="5">The sequence shown here is derived from an EMBL/GenBank/DDBJ whole genome shotgun (WGS) entry which is preliminary data.</text>
</comment>
<dbReference type="AlphaFoldDB" id="A0AA38INA4"/>
<organism evidence="5 6">
    <name type="scientific">Zophobas morio</name>
    <dbReference type="NCBI Taxonomy" id="2755281"/>
    <lineage>
        <taxon>Eukaryota</taxon>
        <taxon>Metazoa</taxon>
        <taxon>Ecdysozoa</taxon>
        <taxon>Arthropoda</taxon>
        <taxon>Hexapoda</taxon>
        <taxon>Insecta</taxon>
        <taxon>Pterygota</taxon>
        <taxon>Neoptera</taxon>
        <taxon>Endopterygota</taxon>
        <taxon>Coleoptera</taxon>
        <taxon>Polyphaga</taxon>
        <taxon>Cucujiformia</taxon>
        <taxon>Tenebrionidae</taxon>
        <taxon>Zophobas</taxon>
    </lineage>
</organism>
<dbReference type="InterPro" id="IPR001680">
    <property type="entry name" value="WD40_rpt"/>
</dbReference>
<dbReference type="InterPro" id="IPR020472">
    <property type="entry name" value="WD40_PAC1"/>
</dbReference>
<keyword evidence="3" id="KW-0677">Repeat</keyword>
<gene>
    <name evidence="5" type="ORF">Zmor_010372</name>
</gene>
<evidence type="ECO:0000313" key="6">
    <source>
        <dbReference type="Proteomes" id="UP001168821"/>
    </source>
</evidence>
<sequence length="451" mass="50506">MEEVETENRVNFITCIKWVKRGVARGQPEKVQLSKAELVQVIKDTKKKLRVTNEGAPQGESSTQDEFNLENYDDENEEESTASALGISSLADLQNNAEDNFSESDDSDKEDEIIKPTDNLILAGHVEGDASTLEVYIYNEEEESLYVHHDILLPAFPLCFEWLDYEPNAPKGNYCAVGSMTPIIQVWDLDIINCIEPAFSLGKTGSVKKNRARVGHKDAVLSLAWNKSYEHVLASGSVDKTILLWDLETKTPNTTITAFNEKVQCLQWHKLEAQTLLAGACDKKAKIFDCRSPESHQTWDIHGEVETLVWNPLQPFSFFAGSDSGHLQYFDCRQGQLWSVEAHEKEVTGLVVSNQCPGLLVTSSPDGAVKIWDYTQDQVTFVHEKDFNLGQVQCLDLSPDAPFVIAAGGDNKSNNFLVHDLRNMDVVKNTFGTRQLEELVPDTNEESMNTD</sequence>
<proteinExistence type="predicted"/>
<accession>A0AA38INA4</accession>
<dbReference type="Pfam" id="PF00400">
    <property type="entry name" value="WD40"/>
    <property type="match status" value="2"/>
</dbReference>
<dbReference type="PANTHER" id="PTHR14091:SF0">
    <property type="entry name" value="PERIODIC TRYPTOPHAN PROTEIN 1 HOMOLOG"/>
    <property type="match status" value="1"/>
</dbReference>
<evidence type="ECO:0000256" key="4">
    <source>
        <dbReference type="PROSITE-ProRule" id="PRU00221"/>
    </source>
</evidence>
<dbReference type="EMBL" id="JALNTZ010000003">
    <property type="protein sequence ID" value="KAJ3658645.1"/>
    <property type="molecule type" value="Genomic_DNA"/>
</dbReference>
<dbReference type="GO" id="GO:0005634">
    <property type="term" value="C:nucleus"/>
    <property type="evidence" value="ECO:0007669"/>
    <property type="project" value="TreeGrafter"/>
</dbReference>
<dbReference type="PANTHER" id="PTHR14091">
    <property type="entry name" value="PERIODIC TRYPTOPHAN PROTEIN 1"/>
    <property type="match status" value="1"/>
</dbReference>
<evidence type="ECO:0000256" key="3">
    <source>
        <dbReference type="ARBA" id="ARBA00022737"/>
    </source>
</evidence>
<dbReference type="PROSITE" id="PS00678">
    <property type="entry name" value="WD_REPEATS_1"/>
    <property type="match status" value="1"/>
</dbReference>
<dbReference type="InterPro" id="IPR019775">
    <property type="entry name" value="WD40_repeat_CS"/>
</dbReference>
<name>A0AA38INA4_9CUCU</name>
<dbReference type="Gene3D" id="2.130.10.10">
    <property type="entry name" value="YVTN repeat-like/Quinoprotein amine dehydrogenase"/>
    <property type="match status" value="1"/>
</dbReference>
<feature type="repeat" description="WD" evidence="4">
    <location>
        <begin position="340"/>
        <end position="382"/>
    </location>
</feature>
<dbReference type="Proteomes" id="UP001168821">
    <property type="component" value="Unassembled WGS sequence"/>
</dbReference>
<evidence type="ECO:0000256" key="1">
    <source>
        <dbReference type="ARBA" id="ARBA00022553"/>
    </source>
</evidence>
<dbReference type="InterPro" id="IPR015943">
    <property type="entry name" value="WD40/YVTN_repeat-like_dom_sf"/>
</dbReference>
<reference evidence="5" key="1">
    <citation type="journal article" date="2023" name="G3 (Bethesda)">
        <title>Whole genome assemblies of Zophobas morio and Tenebrio molitor.</title>
        <authorList>
            <person name="Kaur S."/>
            <person name="Stinson S.A."/>
            <person name="diCenzo G.C."/>
        </authorList>
    </citation>
    <scope>NUCLEOTIDE SEQUENCE</scope>
    <source>
        <strain evidence="5">QUZm001</strain>
    </source>
</reference>
<evidence type="ECO:0000313" key="5">
    <source>
        <dbReference type="EMBL" id="KAJ3658645.1"/>
    </source>
</evidence>
<keyword evidence="1" id="KW-0597">Phosphoprotein</keyword>
<dbReference type="SMART" id="SM00320">
    <property type="entry name" value="WD40"/>
    <property type="match status" value="5"/>
</dbReference>
<keyword evidence="6" id="KW-1185">Reference proteome</keyword>
<dbReference type="GO" id="GO:0006364">
    <property type="term" value="P:rRNA processing"/>
    <property type="evidence" value="ECO:0007669"/>
    <property type="project" value="InterPro"/>
</dbReference>